<evidence type="ECO:0000256" key="1">
    <source>
        <dbReference type="PROSITE-ProRule" id="PRU01076"/>
    </source>
</evidence>
<reference evidence="3" key="1">
    <citation type="submission" date="2022-08" db="EMBL/GenBank/DDBJ databases">
        <title>Alicyclobacillus dauci DSM2870, complete genome.</title>
        <authorList>
            <person name="Wang Q."/>
            <person name="Cai R."/>
            <person name="Wang Z."/>
        </authorList>
    </citation>
    <scope>NUCLEOTIDE SEQUENCE</scope>
    <source>
        <strain evidence="3">DSM 28700</strain>
    </source>
</reference>
<dbReference type="EMBL" id="CP104064">
    <property type="protein sequence ID" value="WAH37711.1"/>
    <property type="molecule type" value="Genomic_DNA"/>
</dbReference>
<evidence type="ECO:0000259" key="2">
    <source>
        <dbReference type="PROSITE" id="PS51740"/>
    </source>
</evidence>
<evidence type="ECO:0000313" key="3">
    <source>
        <dbReference type="EMBL" id="WAH37711.1"/>
    </source>
</evidence>
<organism evidence="3 4">
    <name type="scientific">Alicyclobacillus dauci</name>
    <dbReference type="NCBI Taxonomy" id="1475485"/>
    <lineage>
        <taxon>Bacteria</taxon>
        <taxon>Bacillati</taxon>
        <taxon>Bacillota</taxon>
        <taxon>Bacilli</taxon>
        <taxon>Bacillales</taxon>
        <taxon>Alicyclobacillaceae</taxon>
        <taxon>Alicyclobacillus</taxon>
    </lineage>
</organism>
<dbReference type="RefSeq" id="WP_268045228.1">
    <property type="nucleotide sequence ID" value="NZ_CP104064.1"/>
</dbReference>
<dbReference type="SMART" id="SM00966">
    <property type="entry name" value="SpoVT_AbrB"/>
    <property type="match status" value="1"/>
</dbReference>
<gene>
    <name evidence="3" type="ORF">NZD86_04160</name>
</gene>
<dbReference type="Pfam" id="PF04014">
    <property type="entry name" value="MazE_antitoxin"/>
    <property type="match status" value="1"/>
</dbReference>
<dbReference type="GO" id="GO:0003677">
    <property type="term" value="F:DNA binding"/>
    <property type="evidence" value="ECO:0007669"/>
    <property type="project" value="UniProtKB-KW"/>
</dbReference>
<keyword evidence="4" id="KW-1185">Reference proteome</keyword>
<accession>A0ABY6Z4C8</accession>
<name>A0ABY6Z4C8_9BACL</name>
<dbReference type="SUPFAM" id="SSF89447">
    <property type="entry name" value="AbrB/MazE/MraZ-like"/>
    <property type="match status" value="1"/>
</dbReference>
<keyword evidence="1 3" id="KW-0238">DNA-binding</keyword>
<protein>
    <submittedName>
        <fullName evidence="3">AbrB/MazE/SpoVT family DNA-binding domain-containing protein</fullName>
    </submittedName>
</protein>
<proteinExistence type="predicted"/>
<dbReference type="InterPro" id="IPR007159">
    <property type="entry name" value="SpoVT-AbrB_dom"/>
</dbReference>
<dbReference type="PROSITE" id="PS51740">
    <property type="entry name" value="SPOVT_ABRB"/>
    <property type="match status" value="1"/>
</dbReference>
<evidence type="ECO:0000313" key="4">
    <source>
        <dbReference type="Proteomes" id="UP001164803"/>
    </source>
</evidence>
<dbReference type="Proteomes" id="UP001164803">
    <property type="component" value="Chromosome"/>
</dbReference>
<sequence length="102" mass="11117">MSKVKGPNIKSHTVPLKGIQDKVFAVKVDSKGRLVLPQAIRERMNVQAGDVLYVSPQKNGAAVIMKGQNPFDALAAQAIKEYEAGHTLSLEEFADREGIELD</sequence>
<dbReference type="Gene3D" id="2.10.260.10">
    <property type="match status" value="1"/>
</dbReference>
<dbReference type="NCBIfam" id="TIGR01439">
    <property type="entry name" value="lp_hng_hel_AbrB"/>
    <property type="match status" value="1"/>
</dbReference>
<feature type="domain" description="SpoVT-AbrB" evidence="2">
    <location>
        <begin position="23"/>
        <end position="70"/>
    </location>
</feature>
<dbReference type="InterPro" id="IPR037914">
    <property type="entry name" value="SpoVT-AbrB_sf"/>
</dbReference>